<dbReference type="InterPro" id="IPR001310">
    <property type="entry name" value="Histidine_triad_HIT"/>
</dbReference>
<dbReference type="CDD" id="cd01276">
    <property type="entry name" value="PKCI_related"/>
    <property type="match status" value="1"/>
</dbReference>
<dbReference type="Pfam" id="PF01230">
    <property type="entry name" value="HIT"/>
    <property type="match status" value="1"/>
</dbReference>
<dbReference type="PROSITE" id="PS51084">
    <property type="entry name" value="HIT_2"/>
    <property type="match status" value="1"/>
</dbReference>
<dbReference type="PRINTS" id="PR00332">
    <property type="entry name" value="HISTRIAD"/>
</dbReference>
<evidence type="ECO:0000313" key="4">
    <source>
        <dbReference type="Proteomes" id="UP000824755"/>
    </source>
</evidence>
<comment type="caution">
    <text evidence="1">Lacks conserved residue(s) required for the propagation of feature annotation.</text>
</comment>
<dbReference type="PROSITE" id="PS00892">
    <property type="entry name" value="HIT_1"/>
    <property type="match status" value="1"/>
</dbReference>
<evidence type="ECO:0000313" key="3">
    <source>
        <dbReference type="EMBL" id="QYR53820.1"/>
    </source>
</evidence>
<dbReference type="InterPro" id="IPR019808">
    <property type="entry name" value="Histidine_triad_CS"/>
</dbReference>
<organism evidence="3 4">
    <name type="scientific">Lysobacter soyae</name>
    <dbReference type="NCBI Taxonomy" id="2764185"/>
    <lineage>
        <taxon>Bacteria</taxon>
        <taxon>Pseudomonadati</taxon>
        <taxon>Pseudomonadota</taxon>
        <taxon>Gammaproteobacteria</taxon>
        <taxon>Lysobacterales</taxon>
        <taxon>Lysobacteraceae</taxon>
        <taxon>Lysobacter</taxon>
    </lineage>
</organism>
<dbReference type="InterPro" id="IPR011146">
    <property type="entry name" value="HIT-like"/>
</dbReference>
<gene>
    <name evidence="3" type="ORF">H8L67_04920</name>
</gene>
<dbReference type="InterPro" id="IPR036265">
    <property type="entry name" value="HIT-like_sf"/>
</dbReference>
<accession>A0ABX8WSK0</accession>
<dbReference type="Proteomes" id="UP000824755">
    <property type="component" value="Chromosome"/>
</dbReference>
<proteinExistence type="predicted"/>
<dbReference type="Gene3D" id="3.30.428.10">
    <property type="entry name" value="HIT-like"/>
    <property type="match status" value="1"/>
</dbReference>
<dbReference type="EMBL" id="CP080544">
    <property type="protein sequence ID" value="QYR53820.1"/>
    <property type="molecule type" value="Genomic_DNA"/>
</dbReference>
<reference evidence="3 4" key="1">
    <citation type="submission" date="2021-08" db="EMBL/GenBank/DDBJ databases">
        <title>Lysobacter sp. strain CJ11 Genome sequencing and assembly.</title>
        <authorList>
            <person name="Kim I."/>
        </authorList>
    </citation>
    <scope>NUCLEOTIDE SEQUENCE [LARGE SCALE GENOMIC DNA]</scope>
    <source>
        <strain evidence="3 4">CJ11</strain>
    </source>
</reference>
<evidence type="ECO:0000256" key="1">
    <source>
        <dbReference type="PROSITE-ProRule" id="PRU00464"/>
    </source>
</evidence>
<dbReference type="PANTHER" id="PTHR23089">
    <property type="entry name" value="HISTIDINE TRIAD HIT PROTEIN"/>
    <property type="match status" value="1"/>
</dbReference>
<keyword evidence="4" id="KW-1185">Reference proteome</keyword>
<name>A0ABX8WSK0_9GAMM</name>
<feature type="domain" description="HIT" evidence="2">
    <location>
        <begin position="5"/>
        <end position="114"/>
    </location>
</feature>
<sequence length="121" mass="13163">MSDTIFHKIKNREIPSEIVFEDEHVFAFRDIAPQAPVHVLFVPKQDFATLNDVPADSPEIIGRLATAAATYAKREGFAENGYRIVMNCNGDGGQTVFQIHLHLLAGAPLGHFGARGAGFTA</sequence>
<evidence type="ECO:0000259" key="2">
    <source>
        <dbReference type="PROSITE" id="PS51084"/>
    </source>
</evidence>
<dbReference type="SUPFAM" id="SSF54197">
    <property type="entry name" value="HIT-like"/>
    <property type="match status" value="1"/>
</dbReference>
<dbReference type="RefSeq" id="WP_220380625.1">
    <property type="nucleotide sequence ID" value="NZ_CP080544.1"/>
</dbReference>
<protein>
    <submittedName>
        <fullName evidence="3">Histidine triad nucleotide-binding protein</fullName>
    </submittedName>
</protein>